<proteinExistence type="predicted"/>
<protein>
    <recommendedName>
        <fullName evidence="3">Galactose oxidase</fullName>
    </recommendedName>
</protein>
<evidence type="ECO:0000313" key="2">
    <source>
        <dbReference type="Proteomes" id="UP001221217"/>
    </source>
</evidence>
<organism evidence="1 2">
    <name type="scientific">Candidatus Thalassospirochaeta sargassi</name>
    <dbReference type="NCBI Taxonomy" id="3119039"/>
    <lineage>
        <taxon>Bacteria</taxon>
        <taxon>Pseudomonadati</taxon>
        <taxon>Spirochaetota</taxon>
        <taxon>Spirochaetia</taxon>
        <taxon>Spirochaetales</taxon>
        <taxon>Spirochaetaceae</taxon>
        <taxon>Candidatus Thalassospirochaeta</taxon>
    </lineage>
</organism>
<dbReference type="Pfam" id="PF24681">
    <property type="entry name" value="Kelch_KLHDC2_KLHL20_DRC7"/>
    <property type="match status" value="1"/>
</dbReference>
<dbReference type="SUPFAM" id="SSF117281">
    <property type="entry name" value="Kelch motif"/>
    <property type="match status" value="1"/>
</dbReference>
<accession>A0AAJ1ICH6</accession>
<dbReference type="PANTHER" id="PTHR23244">
    <property type="entry name" value="KELCH REPEAT DOMAIN"/>
    <property type="match status" value="1"/>
</dbReference>
<name>A0AAJ1ICH6_9SPIO</name>
<dbReference type="EMBL" id="JAQQAL010000008">
    <property type="protein sequence ID" value="MDC7225594.1"/>
    <property type="molecule type" value="Genomic_DNA"/>
</dbReference>
<dbReference type="Pfam" id="PF01344">
    <property type="entry name" value="Kelch_1"/>
    <property type="match status" value="1"/>
</dbReference>
<sequence>MSYSDWAIAPYDGDLDWELINENPSFSNRIDHALVSFDNKLWVLGGYDQGARDHDPYMEDVWASSDGVIWTCITEDAPWKGRRGHEVIIFKDEMYLIGGFAVDEDSGIRNYQNDVWKTIDGENWSEVTAEASWPARFKHQVVQANHGGTDYLYLLTGMGMNEEGYGQYAVVYYNDVWRSTDGETWTEMTSSQDIGQRSTAAAFVNPESNRLYIVGGLYLVIFDDGADSSYDGKPSANWDKMWYTDDGSTWNYTGFGTSTRADNQIEYYEDRFWVLPGRSNSIAHINYNSGPEYYSTYTYNGSSWTKDSESSGVGARYGYAAAVHNNKLWVIGGRTADDGPDNDVWAGELQ</sequence>
<evidence type="ECO:0000313" key="1">
    <source>
        <dbReference type="EMBL" id="MDC7225594.1"/>
    </source>
</evidence>
<evidence type="ECO:0008006" key="3">
    <source>
        <dbReference type="Google" id="ProtNLM"/>
    </source>
</evidence>
<dbReference type="Gene3D" id="2.120.10.80">
    <property type="entry name" value="Kelch-type beta propeller"/>
    <property type="match status" value="2"/>
</dbReference>
<dbReference type="AlphaFoldDB" id="A0AAJ1ICH6"/>
<reference evidence="1 2" key="1">
    <citation type="submission" date="2022-12" db="EMBL/GenBank/DDBJ databases">
        <title>Metagenome assembled genome from gulf of manar.</title>
        <authorList>
            <person name="Kohli P."/>
            <person name="Pk S."/>
            <person name="Venkata Ramana C."/>
            <person name="Sasikala C."/>
        </authorList>
    </citation>
    <scope>NUCLEOTIDE SEQUENCE [LARGE SCALE GENOMIC DNA]</scope>
    <source>
        <strain evidence="1">JB008</strain>
    </source>
</reference>
<dbReference type="Proteomes" id="UP001221217">
    <property type="component" value="Unassembled WGS sequence"/>
</dbReference>
<comment type="caution">
    <text evidence="1">The sequence shown here is derived from an EMBL/GenBank/DDBJ whole genome shotgun (WGS) entry which is preliminary data.</text>
</comment>
<dbReference type="InterPro" id="IPR015915">
    <property type="entry name" value="Kelch-typ_b-propeller"/>
</dbReference>
<gene>
    <name evidence="1" type="ORF">PQJ61_02390</name>
</gene>
<dbReference type="InterPro" id="IPR006652">
    <property type="entry name" value="Kelch_1"/>
</dbReference>